<dbReference type="Proteomes" id="UP000003755">
    <property type="component" value="Unassembled WGS sequence"/>
</dbReference>
<keyword evidence="3" id="KW-1185">Reference proteome</keyword>
<evidence type="ECO:0000259" key="1">
    <source>
        <dbReference type="Pfam" id="PF13566"/>
    </source>
</evidence>
<dbReference type="Pfam" id="PF13566">
    <property type="entry name" value="DUF4130"/>
    <property type="match status" value="1"/>
</dbReference>
<protein>
    <submittedName>
        <fullName evidence="2">DNA metabolism protein</fullName>
    </submittedName>
</protein>
<dbReference type="HOGENOM" id="CLU_068835_0_0_9"/>
<name>C9L8R3_BLAHA</name>
<dbReference type="NCBIfam" id="TIGR03915">
    <property type="entry name" value="SAM_7_link_chp"/>
    <property type="match status" value="1"/>
</dbReference>
<evidence type="ECO:0000313" key="2">
    <source>
        <dbReference type="EMBL" id="EEX21462.1"/>
    </source>
</evidence>
<dbReference type="STRING" id="537007.BLAHAN_05785"/>
<reference evidence="2" key="1">
    <citation type="submission" date="2009-09" db="EMBL/GenBank/DDBJ databases">
        <authorList>
            <person name="Weinstock G."/>
            <person name="Sodergren E."/>
            <person name="Clifton S."/>
            <person name="Fulton L."/>
            <person name="Fulton B."/>
            <person name="Courtney L."/>
            <person name="Fronick C."/>
            <person name="Harrison M."/>
            <person name="Strong C."/>
            <person name="Farmer C."/>
            <person name="Delahaunty K."/>
            <person name="Markovic C."/>
            <person name="Hall O."/>
            <person name="Minx P."/>
            <person name="Tomlinson C."/>
            <person name="Mitreva M."/>
            <person name="Nelson J."/>
            <person name="Hou S."/>
            <person name="Wollam A."/>
            <person name="Pepin K.H."/>
            <person name="Johnson M."/>
            <person name="Bhonagiri V."/>
            <person name="Nash W.E."/>
            <person name="Warren W."/>
            <person name="Chinwalla A."/>
            <person name="Mardis E.R."/>
            <person name="Wilson R.K."/>
        </authorList>
    </citation>
    <scope>NUCLEOTIDE SEQUENCE [LARGE SCALE GENOMIC DNA]</scope>
    <source>
        <strain evidence="2">DSM 20583</strain>
    </source>
</reference>
<proteinExistence type="predicted"/>
<dbReference type="EMBL" id="ABYU02000019">
    <property type="protein sequence ID" value="EEX21462.1"/>
    <property type="molecule type" value="Genomic_DNA"/>
</dbReference>
<gene>
    <name evidence="2" type="ORF">BLAHAN_05785</name>
</gene>
<accession>C9L8R3</accession>
<evidence type="ECO:0000313" key="3">
    <source>
        <dbReference type="Proteomes" id="UP000003755"/>
    </source>
</evidence>
<comment type="caution">
    <text evidence="2">The sequence shown here is derived from an EMBL/GenBank/DDBJ whole genome shotgun (WGS) entry which is preliminary data.</text>
</comment>
<sequence length="267" mass="31643">MQKYSGTILKNERKIDMIVFTCCDTFDDMMTCIYDAWAARLGHSNIRLQTEPIGNFELFCEYRHIDADKEKVKKVIRSIQNKICPQAFYDVYTASLSYESNKLDIIYRFLIVGFLYQKQVIQMLGNPAVAALFELKRKVTNEAHQFREFVRFSRLNENILLSVIEPKCNVLTLLAPHFEDRMPSENWMIIDKNHMIALIHPLEQKSFLSPLTKEELSFLENSRQDTDLYSELWKTFFHSVAIKERKNARCQRNLMPLWFRKNMTEFP</sequence>
<dbReference type="InterPro" id="IPR023875">
    <property type="entry name" value="DNA_repair_put"/>
</dbReference>
<dbReference type="AlphaFoldDB" id="C9L8R3"/>
<organism evidence="2 3">
    <name type="scientific">Blautia hansenii DSM 20583</name>
    <dbReference type="NCBI Taxonomy" id="537007"/>
    <lineage>
        <taxon>Bacteria</taxon>
        <taxon>Bacillati</taxon>
        <taxon>Bacillota</taxon>
        <taxon>Clostridia</taxon>
        <taxon>Lachnospirales</taxon>
        <taxon>Lachnospiraceae</taxon>
        <taxon>Blautia</taxon>
    </lineage>
</organism>
<feature type="domain" description="DUF4130" evidence="1">
    <location>
        <begin position="102"/>
        <end position="265"/>
    </location>
</feature>
<dbReference type="InterPro" id="IPR025404">
    <property type="entry name" value="DUF4130"/>
</dbReference>
<dbReference type="eggNOG" id="ENOG502Z969">
    <property type="taxonomic scope" value="Bacteria"/>
</dbReference>